<protein>
    <submittedName>
        <fullName evidence="7">MFS general substrate transporter</fullName>
    </submittedName>
</protein>
<evidence type="ECO:0000256" key="3">
    <source>
        <dbReference type="ARBA" id="ARBA00022989"/>
    </source>
</evidence>
<keyword evidence="2 5" id="KW-0812">Transmembrane</keyword>
<dbReference type="AlphaFoldDB" id="A0A9P4QUW9"/>
<dbReference type="GO" id="GO:0022857">
    <property type="term" value="F:transmembrane transporter activity"/>
    <property type="evidence" value="ECO:0007669"/>
    <property type="project" value="InterPro"/>
</dbReference>
<feature type="transmembrane region" description="Helical" evidence="5">
    <location>
        <begin position="20"/>
        <end position="44"/>
    </location>
</feature>
<dbReference type="OrthoDB" id="10021397at2759"/>
<dbReference type="Proteomes" id="UP000799444">
    <property type="component" value="Unassembled WGS sequence"/>
</dbReference>
<accession>A0A9P4QUW9</accession>
<evidence type="ECO:0000256" key="5">
    <source>
        <dbReference type="SAM" id="Phobius"/>
    </source>
</evidence>
<feature type="transmembrane region" description="Helical" evidence="5">
    <location>
        <begin position="116"/>
        <end position="136"/>
    </location>
</feature>
<feature type="transmembrane region" description="Helical" evidence="5">
    <location>
        <begin position="415"/>
        <end position="434"/>
    </location>
</feature>
<feature type="non-terminal residue" evidence="7">
    <location>
        <position position="514"/>
    </location>
</feature>
<feature type="transmembrane region" description="Helical" evidence="5">
    <location>
        <begin position="350"/>
        <end position="370"/>
    </location>
</feature>
<reference evidence="7" key="1">
    <citation type="journal article" date="2020" name="Stud. Mycol.">
        <title>101 Dothideomycetes genomes: a test case for predicting lifestyles and emergence of pathogens.</title>
        <authorList>
            <person name="Haridas S."/>
            <person name="Albert R."/>
            <person name="Binder M."/>
            <person name="Bloem J."/>
            <person name="Labutti K."/>
            <person name="Salamov A."/>
            <person name="Andreopoulos B."/>
            <person name="Baker S."/>
            <person name="Barry K."/>
            <person name="Bills G."/>
            <person name="Bluhm B."/>
            <person name="Cannon C."/>
            <person name="Castanera R."/>
            <person name="Culley D."/>
            <person name="Daum C."/>
            <person name="Ezra D."/>
            <person name="Gonzalez J."/>
            <person name="Henrissat B."/>
            <person name="Kuo A."/>
            <person name="Liang C."/>
            <person name="Lipzen A."/>
            <person name="Lutzoni F."/>
            <person name="Magnuson J."/>
            <person name="Mondo S."/>
            <person name="Nolan M."/>
            <person name="Ohm R."/>
            <person name="Pangilinan J."/>
            <person name="Park H.-J."/>
            <person name="Ramirez L."/>
            <person name="Alfaro M."/>
            <person name="Sun H."/>
            <person name="Tritt A."/>
            <person name="Yoshinaga Y."/>
            <person name="Zwiers L.-H."/>
            <person name="Turgeon B."/>
            <person name="Goodwin S."/>
            <person name="Spatafora J."/>
            <person name="Crous P."/>
            <person name="Grigoriev I."/>
        </authorList>
    </citation>
    <scope>NUCLEOTIDE SEQUENCE</scope>
    <source>
        <strain evidence="7">CBS 125425</strain>
    </source>
</reference>
<dbReference type="CDD" id="cd17502">
    <property type="entry name" value="MFS_Azr1_MDR_like"/>
    <property type="match status" value="1"/>
</dbReference>
<dbReference type="Pfam" id="PF07690">
    <property type="entry name" value="MFS_1"/>
    <property type="match status" value="1"/>
</dbReference>
<feature type="transmembrane region" description="Helical" evidence="5">
    <location>
        <begin position="246"/>
        <end position="263"/>
    </location>
</feature>
<gene>
    <name evidence="7" type="ORF">EJ04DRAFT_398512</name>
</gene>
<feature type="transmembrane region" description="Helical" evidence="5">
    <location>
        <begin position="174"/>
        <end position="195"/>
    </location>
</feature>
<dbReference type="EMBL" id="ML996170">
    <property type="protein sequence ID" value="KAF2732905.1"/>
    <property type="molecule type" value="Genomic_DNA"/>
</dbReference>
<keyword evidence="4 5" id="KW-0472">Membrane</keyword>
<dbReference type="InterPro" id="IPR011701">
    <property type="entry name" value="MFS"/>
</dbReference>
<feature type="non-terminal residue" evidence="7">
    <location>
        <position position="1"/>
    </location>
</feature>
<proteinExistence type="predicted"/>
<dbReference type="InterPro" id="IPR036259">
    <property type="entry name" value="MFS_trans_sf"/>
</dbReference>
<sequence>PSNDAKPEADYYMTGFKLHVLIAGLGLALFLMALDMSILTTAIPYITEKFQSTEDIGWYLSGYLVTLCSLQPLGGKLYTNFSLKWTFLVTFLIFEIGSAISGAATSSPMLIVGRAIAGIGAAGQMTGVLSIVAVVVELRLRAFYLGILMSAFGVATIAGPLVGGAFTQHVSWRWVFYINLPLGGVIIPLLLTLFHPPKRAVENDPVLERVKRLDLPGAFLFIPAVVMILMALQWGGITYPWSSSRIIGLFVGAGAILAVFAVWQWRVGEEGMFPPSIFFQRTVFWASISAMFGMGAVSILGLWLPEWFQVIKGNSPVDSGIRILPSMLAQIVSSIVAGGLITHLGYINPWVHAGAAFLSIASGLLATLNVDSGHSYWIGYQVLFGLGGGMFMTTPLTSVQAVLNDEQTPVGISTVTFFQMFGGAFMVGISQTIFNEQLVKQLTKNVPNIDIPTLLAAGTVGVRKVIDPEQLAGILESYNTAILDPFYLAAAVTAMTFFTAFGLQWVSVKGKNLM</sequence>
<name>A0A9P4QUW9_9PLEO</name>
<organism evidence="7 8">
    <name type="scientific">Polyplosphaeria fusca</name>
    <dbReference type="NCBI Taxonomy" id="682080"/>
    <lineage>
        <taxon>Eukaryota</taxon>
        <taxon>Fungi</taxon>
        <taxon>Dikarya</taxon>
        <taxon>Ascomycota</taxon>
        <taxon>Pezizomycotina</taxon>
        <taxon>Dothideomycetes</taxon>
        <taxon>Pleosporomycetidae</taxon>
        <taxon>Pleosporales</taxon>
        <taxon>Tetraplosphaeriaceae</taxon>
        <taxon>Polyplosphaeria</taxon>
    </lineage>
</organism>
<dbReference type="FunFam" id="1.20.1720.10:FF:000012">
    <property type="entry name" value="MFS toxin efflux pump (AflT)"/>
    <property type="match status" value="1"/>
</dbReference>
<feature type="transmembrane region" description="Helical" evidence="5">
    <location>
        <begin position="486"/>
        <end position="506"/>
    </location>
</feature>
<evidence type="ECO:0000256" key="4">
    <source>
        <dbReference type="ARBA" id="ARBA00023136"/>
    </source>
</evidence>
<dbReference type="Gene3D" id="1.20.1720.10">
    <property type="entry name" value="Multidrug resistance protein D"/>
    <property type="match status" value="1"/>
</dbReference>
<dbReference type="PANTHER" id="PTHR23501">
    <property type="entry name" value="MAJOR FACILITATOR SUPERFAMILY"/>
    <property type="match status" value="1"/>
</dbReference>
<dbReference type="SUPFAM" id="SSF103473">
    <property type="entry name" value="MFS general substrate transporter"/>
    <property type="match status" value="1"/>
</dbReference>
<dbReference type="InterPro" id="IPR020846">
    <property type="entry name" value="MFS_dom"/>
</dbReference>
<evidence type="ECO:0000313" key="7">
    <source>
        <dbReference type="EMBL" id="KAF2732905.1"/>
    </source>
</evidence>
<feature type="transmembrane region" description="Helical" evidence="5">
    <location>
        <begin position="85"/>
        <end position="104"/>
    </location>
</feature>
<feature type="transmembrane region" description="Helical" evidence="5">
    <location>
        <begin position="324"/>
        <end position="344"/>
    </location>
</feature>
<evidence type="ECO:0000256" key="1">
    <source>
        <dbReference type="ARBA" id="ARBA00004141"/>
    </source>
</evidence>
<keyword evidence="3 5" id="KW-1133">Transmembrane helix</keyword>
<feature type="transmembrane region" description="Helical" evidence="5">
    <location>
        <begin position="215"/>
        <end position="234"/>
    </location>
</feature>
<dbReference type="GO" id="GO:0005886">
    <property type="term" value="C:plasma membrane"/>
    <property type="evidence" value="ECO:0007669"/>
    <property type="project" value="TreeGrafter"/>
</dbReference>
<evidence type="ECO:0000313" key="8">
    <source>
        <dbReference type="Proteomes" id="UP000799444"/>
    </source>
</evidence>
<feature type="transmembrane region" description="Helical" evidence="5">
    <location>
        <begin position="142"/>
        <end position="162"/>
    </location>
</feature>
<dbReference type="PROSITE" id="PS50850">
    <property type="entry name" value="MFS"/>
    <property type="match status" value="1"/>
</dbReference>
<comment type="caution">
    <text evidence="7">The sequence shown here is derived from an EMBL/GenBank/DDBJ whole genome shotgun (WGS) entry which is preliminary data.</text>
</comment>
<dbReference type="Gene3D" id="1.20.1250.20">
    <property type="entry name" value="MFS general substrate transporter like domains"/>
    <property type="match status" value="1"/>
</dbReference>
<evidence type="ECO:0000259" key="6">
    <source>
        <dbReference type="PROSITE" id="PS50850"/>
    </source>
</evidence>
<feature type="domain" description="Major facilitator superfamily (MFS) profile" evidence="6">
    <location>
        <begin position="21"/>
        <end position="508"/>
    </location>
</feature>
<comment type="subcellular location">
    <subcellularLocation>
        <location evidence="1">Membrane</location>
        <topology evidence="1">Multi-pass membrane protein</topology>
    </subcellularLocation>
</comment>
<feature type="transmembrane region" description="Helical" evidence="5">
    <location>
        <begin position="283"/>
        <end position="304"/>
    </location>
</feature>
<evidence type="ECO:0000256" key="2">
    <source>
        <dbReference type="ARBA" id="ARBA00022692"/>
    </source>
</evidence>
<dbReference type="PANTHER" id="PTHR23501:SF198">
    <property type="entry name" value="AZOLE RESISTANCE PROTEIN 1-RELATED"/>
    <property type="match status" value="1"/>
</dbReference>
<keyword evidence="8" id="KW-1185">Reference proteome</keyword>
<feature type="transmembrane region" description="Helical" evidence="5">
    <location>
        <begin position="382"/>
        <end position="403"/>
    </location>
</feature>
<feature type="transmembrane region" description="Helical" evidence="5">
    <location>
        <begin position="56"/>
        <end position="73"/>
    </location>
</feature>